<evidence type="ECO:0000313" key="1">
    <source>
        <dbReference type="EMBL" id="GAA4195550.1"/>
    </source>
</evidence>
<dbReference type="EMBL" id="BAABAQ010000007">
    <property type="protein sequence ID" value="GAA4195550.1"/>
    <property type="molecule type" value="Genomic_DNA"/>
</dbReference>
<dbReference type="Proteomes" id="UP001501251">
    <property type="component" value="Unassembled WGS sequence"/>
</dbReference>
<accession>A0ABP8B1E2</accession>
<keyword evidence="2" id="KW-1185">Reference proteome</keyword>
<sequence>MTAYGWIVLGEMAMKTINGRDVIVMAKPDDIREAIAAREAVERQRMLSDLGNLARLVDGAMTRLQIQLNTRGGYAARRLQGPGDL</sequence>
<protein>
    <submittedName>
        <fullName evidence="1">Uncharacterized protein</fullName>
    </submittedName>
</protein>
<name>A0ABP8B1E2_9ACTN</name>
<organism evidence="1 2">
    <name type="scientific">Streptosporangium oxazolinicum</name>
    <dbReference type="NCBI Taxonomy" id="909287"/>
    <lineage>
        <taxon>Bacteria</taxon>
        <taxon>Bacillati</taxon>
        <taxon>Actinomycetota</taxon>
        <taxon>Actinomycetes</taxon>
        <taxon>Streptosporangiales</taxon>
        <taxon>Streptosporangiaceae</taxon>
        <taxon>Streptosporangium</taxon>
    </lineage>
</organism>
<comment type="caution">
    <text evidence="1">The sequence shown here is derived from an EMBL/GenBank/DDBJ whole genome shotgun (WGS) entry which is preliminary data.</text>
</comment>
<proteinExistence type="predicted"/>
<dbReference type="RefSeq" id="WP_344919619.1">
    <property type="nucleotide sequence ID" value="NZ_BAABAQ010000007.1"/>
</dbReference>
<evidence type="ECO:0000313" key="2">
    <source>
        <dbReference type="Proteomes" id="UP001501251"/>
    </source>
</evidence>
<reference evidence="2" key="1">
    <citation type="journal article" date="2019" name="Int. J. Syst. Evol. Microbiol.">
        <title>The Global Catalogue of Microorganisms (GCM) 10K type strain sequencing project: providing services to taxonomists for standard genome sequencing and annotation.</title>
        <authorList>
            <consortium name="The Broad Institute Genomics Platform"/>
            <consortium name="The Broad Institute Genome Sequencing Center for Infectious Disease"/>
            <person name="Wu L."/>
            <person name="Ma J."/>
        </authorList>
    </citation>
    <scope>NUCLEOTIDE SEQUENCE [LARGE SCALE GENOMIC DNA]</scope>
    <source>
        <strain evidence="2">JCM 17388</strain>
    </source>
</reference>
<gene>
    <name evidence="1" type="ORF">GCM10022252_41570</name>
</gene>